<dbReference type="GO" id="GO:0004114">
    <property type="term" value="F:3',5'-cyclic-nucleotide phosphodiesterase activity"/>
    <property type="evidence" value="ECO:0007669"/>
    <property type="project" value="InterPro"/>
</dbReference>
<dbReference type="PROSITE" id="PS51845">
    <property type="entry name" value="PDEASE_I_2"/>
    <property type="match status" value="1"/>
</dbReference>
<dbReference type="PANTHER" id="PTHR11347">
    <property type="entry name" value="CYCLIC NUCLEOTIDE PHOSPHODIESTERASE"/>
    <property type="match status" value="1"/>
</dbReference>
<feature type="binding site" evidence="4">
    <location>
        <position position="55"/>
    </location>
    <ligand>
        <name>Zn(2+)</name>
        <dbReference type="ChEBI" id="CHEBI:29105"/>
        <label>2</label>
    </ligand>
</feature>
<dbReference type="GO" id="GO:0046872">
    <property type="term" value="F:metal ion binding"/>
    <property type="evidence" value="ECO:0007669"/>
    <property type="project" value="UniProtKB-KW"/>
</dbReference>
<gene>
    <name evidence="6" type="ORF">AGOR_G00114980</name>
</gene>
<feature type="binding site" evidence="4">
    <location>
        <position position="175"/>
    </location>
    <ligand>
        <name>Zn(2+)</name>
        <dbReference type="ChEBI" id="CHEBI:29105"/>
        <label>1</label>
    </ligand>
</feature>
<dbReference type="PROSITE" id="PS00126">
    <property type="entry name" value="PDEASE_I_1"/>
    <property type="match status" value="1"/>
</dbReference>
<feature type="binding site" evidence="4">
    <location>
        <position position="55"/>
    </location>
    <ligand>
        <name>Zn(2+)</name>
        <dbReference type="ChEBI" id="CHEBI:29105"/>
        <label>1</label>
    </ligand>
</feature>
<comment type="caution">
    <text evidence="6">The sequence shown here is derived from an EMBL/GenBank/DDBJ whole genome shotgun (WGS) entry which is preliminary data.</text>
</comment>
<dbReference type="EMBL" id="JAERUA010000010">
    <property type="protein sequence ID" value="KAI1894357.1"/>
    <property type="molecule type" value="Genomic_DNA"/>
</dbReference>
<dbReference type="GO" id="GO:0007165">
    <property type="term" value="P:signal transduction"/>
    <property type="evidence" value="ECO:0007669"/>
    <property type="project" value="InterPro"/>
</dbReference>
<dbReference type="InterPro" id="IPR023174">
    <property type="entry name" value="PDEase_CS"/>
</dbReference>
<reference evidence="6" key="1">
    <citation type="submission" date="2021-01" db="EMBL/GenBank/DDBJ databases">
        <authorList>
            <person name="Zahm M."/>
            <person name="Roques C."/>
            <person name="Cabau C."/>
            <person name="Klopp C."/>
            <person name="Donnadieu C."/>
            <person name="Jouanno E."/>
            <person name="Lampietro C."/>
            <person name="Louis A."/>
            <person name="Herpin A."/>
            <person name="Echchiki A."/>
            <person name="Berthelot C."/>
            <person name="Parey E."/>
            <person name="Roest-Crollius H."/>
            <person name="Braasch I."/>
            <person name="Postlethwait J."/>
            <person name="Bobe J."/>
            <person name="Montfort J."/>
            <person name="Bouchez O."/>
            <person name="Begum T."/>
            <person name="Mejri S."/>
            <person name="Adams A."/>
            <person name="Chen W.-J."/>
            <person name="Guiguen Y."/>
        </authorList>
    </citation>
    <scope>NUCLEOTIDE SEQUENCE</scope>
    <source>
        <tissue evidence="6">Blood</tissue>
    </source>
</reference>
<dbReference type="SUPFAM" id="SSF109604">
    <property type="entry name" value="HD-domain/PDEase-like"/>
    <property type="match status" value="1"/>
</dbReference>
<keyword evidence="7" id="KW-1185">Reference proteome</keyword>
<evidence type="ECO:0000313" key="6">
    <source>
        <dbReference type="EMBL" id="KAI1894357.1"/>
    </source>
</evidence>
<dbReference type="InterPro" id="IPR002073">
    <property type="entry name" value="PDEase_catalytic_dom"/>
</dbReference>
<keyword evidence="2" id="KW-0378">Hydrolase</keyword>
<sequence>MYTIRKGYRDITYHNWRHGFNVGQTMFALLTTGNLKRYYSDLEAFAMVAAGFCHDIDHRGTNNLYQTKSAAPLAKLHGSSIMERHHLEYSKTLMENEKLNIFQNLQKRQFENVQHLFDVCIIATDLALYFKKRTLFQKIVDSTVQMTDDQEIINFVGNNPTRKEVVMAMMMTACDLS</sequence>
<feature type="binding site" evidence="4">
    <location>
        <position position="18"/>
    </location>
    <ligand>
        <name>Zn(2+)</name>
        <dbReference type="ChEBI" id="CHEBI:29105"/>
        <label>1</label>
    </ligand>
</feature>
<dbReference type="Pfam" id="PF00233">
    <property type="entry name" value="PDEase_I"/>
    <property type="match status" value="1"/>
</dbReference>
<evidence type="ECO:0000313" key="7">
    <source>
        <dbReference type="Proteomes" id="UP000829720"/>
    </source>
</evidence>
<accession>A0A8T3DFZ1</accession>
<evidence type="ECO:0000256" key="4">
    <source>
        <dbReference type="PIRSR" id="PIRSR623088-3"/>
    </source>
</evidence>
<dbReference type="CDD" id="cd00077">
    <property type="entry name" value="HDc"/>
    <property type="match status" value="1"/>
</dbReference>
<evidence type="ECO:0000256" key="3">
    <source>
        <dbReference type="PIRSR" id="PIRSR623088-1"/>
    </source>
</evidence>
<organism evidence="6 7">
    <name type="scientific">Albula goreensis</name>
    <dbReference type="NCBI Taxonomy" id="1534307"/>
    <lineage>
        <taxon>Eukaryota</taxon>
        <taxon>Metazoa</taxon>
        <taxon>Chordata</taxon>
        <taxon>Craniata</taxon>
        <taxon>Vertebrata</taxon>
        <taxon>Euteleostomi</taxon>
        <taxon>Actinopterygii</taxon>
        <taxon>Neopterygii</taxon>
        <taxon>Teleostei</taxon>
        <taxon>Albuliformes</taxon>
        <taxon>Albulidae</taxon>
        <taxon>Albula</taxon>
    </lineage>
</organism>
<dbReference type="Gene3D" id="1.10.1300.10">
    <property type="entry name" value="3'5'-cyclic nucleotide phosphodiesterase, catalytic domain"/>
    <property type="match status" value="1"/>
</dbReference>
<name>A0A8T3DFZ1_9TELE</name>
<evidence type="ECO:0000256" key="1">
    <source>
        <dbReference type="ARBA" id="ARBA00022723"/>
    </source>
</evidence>
<feature type="active site" description="Proton donor" evidence="3">
    <location>
        <position position="14"/>
    </location>
</feature>
<keyword evidence="1 4" id="KW-0479">Metal-binding</keyword>
<dbReference type="AlphaFoldDB" id="A0A8T3DFZ1"/>
<proteinExistence type="predicted"/>
<evidence type="ECO:0000256" key="2">
    <source>
        <dbReference type="ARBA" id="ARBA00022801"/>
    </source>
</evidence>
<dbReference type="InterPro" id="IPR023088">
    <property type="entry name" value="PDEase"/>
</dbReference>
<protein>
    <recommendedName>
        <fullName evidence="5">PDEase domain-containing protein</fullName>
    </recommendedName>
</protein>
<dbReference type="Proteomes" id="UP000829720">
    <property type="component" value="Unassembled WGS sequence"/>
</dbReference>
<dbReference type="InterPro" id="IPR003607">
    <property type="entry name" value="HD/PDEase_dom"/>
</dbReference>
<evidence type="ECO:0000259" key="5">
    <source>
        <dbReference type="PROSITE" id="PS51845"/>
    </source>
</evidence>
<dbReference type="PRINTS" id="PR00387">
    <property type="entry name" value="PDIESTERASE1"/>
</dbReference>
<dbReference type="OrthoDB" id="546632at2759"/>
<feature type="non-terminal residue" evidence="6">
    <location>
        <position position="177"/>
    </location>
</feature>
<feature type="domain" description="PDEase" evidence="5">
    <location>
        <begin position="1"/>
        <end position="177"/>
    </location>
</feature>
<feature type="binding site" evidence="4">
    <location>
        <position position="54"/>
    </location>
    <ligand>
        <name>Zn(2+)</name>
        <dbReference type="ChEBI" id="CHEBI:29105"/>
        <label>1</label>
    </ligand>
</feature>
<dbReference type="InterPro" id="IPR036971">
    <property type="entry name" value="PDEase_catalytic_dom_sf"/>
</dbReference>